<dbReference type="GO" id="GO:0006629">
    <property type="term" value="P:lipid metabolic process"/>
    <property type="evidence" value="ECO:0007669"/>
    <property type="project" value="TreeGrafter"/>
</dbReference>
<sequence length="642" mass="69967">MKKDCACADATIKIWGLNGGKYVHKSVYLDSAPADGQDAMRLTASKSTTQWSTVWLVFSDYKNYVVGKACDRGANANEKGLWFVLGSQHSLDALLWTLALSHIKEADPDADPNALQRISQDPCPDIPDEPVTPPSTSCLSPNLVEDFDIAKYSGGWYDVLGSDDVDQGTCECVSHVLSSTSHTLAYFEKTYDGSRRSFTTELGSVKATGPRLVVSSGPAGERRDYRVLGTDYVSYSVVYSCDDTKDGDGGTVRVLSRGVRLPSRSRAAVDEALALVGRSMVDQYKSCDRGCRSETCPPVLDAAEELDMVQFGGPWYARMRTSGAANPVCEVFLHTESSGSRLFVTRTDVGASAAPAVSEVVPAAMYSLDGRYVRAADGGGARAGGAGVVWSPAPTQYSILGVEYDAWAVVATCTETPGAAAVQEFVILSRSPTDAHDNDTHFGKVVEVLRKHDLTWSDFDVARREGCERLSCLPEPVARAADLEWPQFLGDWYVMEEPRGASSGFCTRHTFQQSQQRCLLTISQRGSRHDLRTVGQYVLVQDPGYKRKFTTSTTTKPAGVFQDFWILDTDYRTYAVTYSCTVQDGGRLSARTWILTRTPGAALDRDAATSVYEALVRAAVDVRGLSFVDHPSYCVDHGPQKK</sequence>
<dbReference type="Proteomes" id="UP001075354">
    <property type="component" value="Chromosome 6"/>
</dbReference>
<dbReference type="EMBL" id="JAPTSV010000006">
    <property type="protein sequence ID" value="KAJ1527013.1"/>
    <property type="molecule type" value="Genomic_DNA"/>
</dbReference>
<dbReference type="AlphaFoldDB" id="A0AAV7XPW0"/>
<gene>
    <name evidence="2" type="ORF">ONE63_008557</name>
</gene>
<dbReference type="GO" id="GO:0005737">
    <property type="term" value="C:cytoplasm"/>
    <property type="evidence" value="ECO:0007669"/>
    <property type="project" value="TreeGrafter"/>
</dbReference>
<dbReference type="SUPFAM" id="SSF50814">
    <property type="entry name" value="Lipocalins"/>
    <property type="match status" value="3"/>
</dbReference>
<keyword evidence="3" id="KW-1185">Reference proteome</keyword>
<comment type="caution">
    <text evidence="2">The sequence shown here is derived from an EMBL/GenBank/DDBJ whole genome shotgun (WGS) entry which is preliminary data.</text>
</comment>
<organism evidence="2 3">
    <name type="scientific">Megalurothrips usitatus</name>
    <name type="common">bean blossom thrips</name>
    <dbReference type="NCBI Taxonomy" id="439358"/>
    <lineage>
        <taxon>Eukaryota</taxon>
        <taxon>Metazoa</taxon>
        <taxon>Ecdysozoa</taxon>
        <taxon>Arthropoda</taxon>
        <taxon>Hexapoda</taxon>
        <taxon>Insecta</taxon>
        <taxon>Pterygota</taxon>
        <taxon>Neoptera</taxon>
        <taxon>Paraneoptera</taxon>
        <taxon>Thysanoptera</taxon>
        <taxon>Terebrantia</taxon>
        <taxon>Thripoidea</taxon>
        <taxon>Thripidae</taxon>
        <taxon>Megalurothrips</taxon>
    </lineage>
</organism>
<dbReference type="Gene3D" id="2.40.128.20">
    <property type="match status" value="3"/>
</dbReference>
<dbReference type="GO" id="GO:0000302">
    <property type="term" value="P:response to reactive oxygen species"/>
    <property type="evidence" value="ECO:0007669"/>
    <property type="project" value="TreeGrafter"/>
</dbReference>
<dbReference type="PANTHER" id="PTHR10612:SF49">
    <property type="entry name" value="APOLIPOPROTEIN D-LIKE PROTEIN"/>
    <property type="match status" value="1"/>
</dbReference>
<name>A0AAV7XPW0_9NEOP</name>
<protein>
    <recommendedName>
        <fullName evidence="1">Lipocalin/cytosolic fatty-acid binding domain-containing protein</fullName>
    </recommendedName>
</protein>
<evidence type="ECO:0000313" key="3">
    <source>
        <dbReference type="Proteomes" id="UP001075354"/>
    </source>
</evidence>
<dbReference type="Pfam" id="PF00061">
    <property type="entry name" value="Lipocalin"/>
    <property type="match status" value="1"/>
</dbReference>
<dbReference type="PANTHER" id="PTHR10612">
    <property type="entry name" value="APOLIPOPROTEIN D"/>
    <property type="match status" value="1"/>
</dbReference>
<accession>A0AAV7XPW0</accession>
<reference evidence="2" key="1">
    <citation type="submission" date="2022-12" db="EMBL/GenBank/DDBJ databases">
        <title>Chromosome-level genome assembly of the bean flower thrips Megalurothrips usitatus.</title>
        <authorList>
            <person name="Ma L."/>
            <person name="Liu Q."/>
            <person name="Li H."/>
            <person name="Cai W."/>
        </authorList>
    </citation>
    <scope>NUCLEOTIDE SEQUENCE</scope>
    <source>
        <strain evidence="2">Cailab_2022a</strain>
    </source>
</reference>
<feature type="domain" description="Lipocalin/cytosolic fatty-acid binding" evidence="1">
    <location>
        <begin position="541"/>
        <end position="599"/>
    </location>
</feature>
<evidence type="ECO:0000259" key="1">
    <source>
        <dbReference type="Pfam" id="PF00061"/>
    </source>
</evidence>
<dbReference type="InterPro" id="IPR000566">
    <property type="entry name" value="Lipocln_cytosolic_FA-bd_dom"/>
</dbReference>
<proteinExistence type="predicted"/>
<evidence type="ECO:0000313" key="2">
    <source>
        <dbReference type="EMBL" id="KAJ1527013.1"/>
    </source>
</evidence>
<dbReference type="InterPro" id="IPR012674">
    <property type="entry name" value="Calycin"/>
</dbReference>